<evidence type="ECO:0000313" key="2">
    <source>
        <dbReference type="EMBL" id="NXO76349.1"/>
    </source>
</evidence>
<feature type="region of interest" description="Disordered" evidence="1">
    <location>
        <begin position="96"/>
        <end position="122"/>
    </location>
</feature>
<dbReference type="Proteomes" id="UP000583915">
    <property type="component" value="Unassembled WGS sequence"/>
</dbReference>
<organism evidence="2 3">
    <name type="scientific">Sitta europaea</name>
    <name type="common">Eurasian nuthatch</name>
    <dbReference type="NCBI Taxonomy" id="50251"/>
    <lineage>
        <taxon>Eukaryota</taxon>
        <taxon>Metazoa</taxon>
        <taxon>Chordata</taxon>
        <taxon>Craniata</taxon>
        <taxon>Vertebrata</taxon>
        <taxon>Euteleostomi</taxon>
        <taxon>Archelosauria</taxon>
        <taxon>Archosauria</taxon>
        <taxon>Dinosauria</taxon>
        <taxon>Saurischia</taxon>
        <taxon>Theropoda</taxon>
        <taxon>Coelurosauria</taxon>
        <taxon>Aves</taxon>
        <taxon>Neognathae</taxon>
        <taxon>Neoaves</taxon>
        <taxon>Telluraves</taxon>
        <taxon>Australaves</taxon>
        <taxon>Passeriformes</taxon>
        <taxon>Sittidae</taxon>
        <taxon>Sitta</taxon>
    </lineage>
</organism>
<feature type="compositionally biased region" description="Basic and acidic residues" evidence="1">
    <location>
        <begin position="1"/>
        <end position="11"/>
    </location>
</feature>
<evidence type="ECO:0000256" key="1">
    <source>
        <dbReference type="SAM" id="MobiDB-lite"/>
    </source>
</evidence>
<sequence>ALGSASEKERASPPARDAQGQEQQLKKSLKSATVRVSAGELRGQSVSLLDLLFSKYVPQEKRQELLELYRAGILSTEQVATVVATMVSRTEAANAALVASARSPRRAGTAAGQEQQQEEEED</sequence>
<protein>
    <submittedName>
        <fullName evidence="2">EPIPL protein</fullName>
    </submittedName>
</protein>
<comment type="caution">
    <text evidence="2">The sequence shown here is derived from an EMBL/GenBank/DDBJ whole genome shotgun (WGS) entry which is preliminary data.</text>
</comment>
<gene>
    <name evidence="2" type="primary">Eppk1_0</name>
    <name evidence="2" type="ORF">SITEUR_R15449</name>
</gene>
<dbReference type="EMBL" id="VXBS01001333">
    <property type="protein sequence ID" value="NXO76349.1"/>
    <property type="molecule type" value="Genomic_DNA"/>
</dbReference>
<feature type="non-terminal residue" evidence="2">
    <location>
        <position position="122"/>
    </location>
</feature>
<dbReference type="AlphaFoldDB" id="A0A7L1UTL9"/>
<feature type="non-terminal residue" evidence="2">
    <location>
        <position position="1"/>
    </location>
</feature>
<accession>A0A7L1UTL9</accession>
<evidence type="ECO:0000313" key="3">
    <source>
        <dbReference type="Proteomes" id="UP000583915"/>
    </source>
</evidence>
<reference evidence="2 3" key="1">
    <citation type="submission" date="2019-09" db="EMBL/GenBank/DDBJ databases">
        <title>Bird 10,000 Genomes (B10K) Project - Family phase.</title>
        <authorList>
            <person name="Zhang G."/>
        </authorList>
    </citation>
    <scope>NUCLEOTIDE SEQUENCE [LARGE SCALE GENOMIC DNA]</scope>
    <source>
        <strain evidence="2">B10K-DU-002-25</strain>
        <tissue evidence="2">Muscle</tissue>
    </source>
</reference>
<name>A0A7L1UTL9_SITEU</name>
<proteinExistence type="predicted"/>
<keyword evidence="3" id="KW-1185">Reference proteome</keyword>
<feature type="region of interest" description="Disordered" evidence="1">
    <location>
        <begin position="1"/>
        <end position="28"/>
    </location>
</feature>